<feature type="region of interest" description="Disordered" evidence="1">
    <location>
        <begin position="22"/>
        <end position="44"/>
    </location>
</feature>
<protein>
    <recommendedName>
        <fullName evidence="2">F-box domain-containing protein</fullName>
    </recommendedName>
</protein>
<dbReference type="Gene3D" id="3.80.10.10">
    <property type="entry name" value="Ribonuclease Inhibitor"/>
    <property type="match status" value="1"/>
</dbReference>
<dbReference type="OrthoDB" id="2389045at2759"/>
<dbReference type="Proteomes" id="UP000827284">
    <property type="component" value="Unassembled WGS sequence"/>
</dbReference>
<proteinExistence type="predicted"/>
<organism evidence="3 4">
    <name type="scientific">Entomortierella parvispora</name>
    <dbReference type="NCBI Taxonomy" id="205924"/>
    <lineage>
        <taxon>Eukaryota</taxon>
        <taxon>Fungi</taxon>
        <taxon>Fungi incertae sedis</taxon>
        <taxon>Mucoromycota</taxon>
        <taxon>Mortierellomycotina</taxon>
        <taxon>Mortierellomycetes</taxon>
        <taxon>Mortierellales</taxon>
        <taxon>Mortierellaceae</taxon>
        <taxon>Entomortierella</taxon>
    </lineage>
</organism>
<evidence type="ECO:0000256" key="1">
    <source>
        <dbReference type="SAM" id="MobiDB-lite"/>
    </source>
</evidence>
<dbReference type="EMBL" id="BQFW01000004">
    <property type="protein sequence ID" value="GJJ70924.1"/>
    <property type="molecule type" value="Genomic_DNA"/>
</dbReference>
<dbReference type="InterPro" id="IPR001810">
    <property type="entry name" value="F-box_dom"/>
</dbReference>
<dbReference type="Pfam" id="PF12937">
    <property type="entry name" value="F-box-like"/>
    <property type="match status" value="1"/>
</dbReference>
<accession>A0A9P3H6G9</accession>
<evidence type="ECO:0000259" key="2">
    <source>
        <dbReference type="Pfam" id="PF12937"/>
    </source>
</evidence>
<keyword evidence="4" id="KW-1185">Reference proteome</keyword>
<sequence>MSSRVQQNRSLHLQRAVRTPALVSGRSNRSSIDHGSPTMHDVPSRLSPLEINEILSSILSYQDQNTLKTVVSRVCRQWRSVAARHILHALSLHSDNQKFLKDLPSLLLNFNALMIGRKIRPLARPLSAEGIAQWNEMMDQVVLALGQVQPKTTDEHLLSIALDSPLSHDVEGKPGHPLIRVLTLSLETPNKLDPLLSMMVPSNLQELILDLEFSMNAFHLGTVLDLCSGLLHLTLSSHKAVRAMSFGLSKSGAWLHPASDKESRRPHPLRSLHILSMCVSPSSLQSYLPRLGNLIEFHCHGPRSGQNDAAEDSFDYAVTGWTFWETLARNCPLLGSLHFVLDRVGGHVVPVGLFPRVHDYGVDYYQHTVVSLLEGILENGIENRLTSLEIVECKVGSYIRSGRSVVCDIPDSILHNFLCSAPLLVNLKTGPQPMWSTVLWGKDGRGGTWACRRLKTLSLSLESDLLQYRGDKAEARHVFAYISRFCPELEDLHIEAGCPGLSLKSGLCLLTRLRNLRSLTLKGDFLSDDPPSRRELAWIQTPTSPGIFRTSRVSSWLPSFLHASSEGMNAPSVLEEAYLYCINMVQSLESSADTKTRLRMLQQQKDNQFSSDYTDQAFPMVDGLVDMEFSGSYLDIEARLHAQLYQLRQLQHLQALSNSGPQDEVSIKELKEAASAAEVWPRLKKIRLIHEYPMSNRVVTSLREPWHHVEKGSQILHVLRPDITVARQH</sequence>
<name>A0A9P3H6G9_9FUNG</name>
<feature type="domain" description="F-box" evidence="2">
    <location>
        <begin position="52"/>
        <end position="87"/>
    </location>
</feature>
<dbReference type="InterPro" id="IPR032675">
    <property type="entry name" value="LRR_dom_sf"/>
</dbReference>
<gene>
    <name evidence="3" type="ORF">EMPS_03274</name>
</gene>
<dbReference type="AlphaFoldDB" id="A0A9P3H6G9"/>
<evidence type="ECO:0000313" key="4">
    <source>
        <dbReference type="Proteomes" id="UP000827284"/>
    </source>
</evidence>
<reference evidence="3" key="1">
    <citation type="submission" date="2021-11" db="EMBL/GenBank/DDBJ databases">
        <authorList>
            <person name="Herlambang A."/>
            <person name="Guo Y."/>
            <person name="Takashima Y."/>
            <person name="Nishizawa T."/>
        </authorList>
    </citation>
    <scope>NUCLEOTIDE SEQUENCE</scope>
    <source>
        <strain evidence="3">E1425</strain>
    </source>
</reference>
<reference evidence="3" key="2">
    <citation type="journal article" date="2022" name="Microbiol. Resour. Announc.">
        <title>Whole-Genome Sequence of Entomortierella parvispora E1425, a Mucoromycotan Fungus Associated with Burkholderiaceae-Related Endosymbiotic Bacteria.</title>
        <authorList>
            <person name="Herlambang A."/>
            <person name="Guo Y."/>
            <person name="Takashima Y."/>
            <person name="Narisawa K."/>
            <person name="Ohta H."/>
            <person name="Nishizawa T."/>
        </authorList>
    </citation>
    <scope>NUCLEOTIDE SEQUENCE</scope>
    <source>
        <strain evidence="3">E1425</strain>
    </source>
</reference>
<evidence type="ECO:0000313" key="3">
    <source>
        <dbReference type="EMBL" id="GJJ70924.1"/>
    </source>
</evidence>
<comment type="caution">
    <text evidence="3">The sequence shown here is derived from an EMBL/GenBank/DDBJ whole genome shotgun (WGS) entry which is preliminary data.</text>
</comment>